<protein>
    <submittedName>
        <fullName evidence="2">Uncharacterized protein</fullName>
    </submittedName>
</protein>
<reference evidence="2" key="1">
    <citation type="submission" date="2024-05" db="EMBL/GenBank/DDBJ databases">
        <title>Whole genome shotgun sequence of Streptomyces violascens NBRC 12920.</title>
        <authorList>
            <person name="Komaki H."/>
            <person name="Tamura T."/>
        </authorList>
    </citation>
    <scope>NUCLEOTIDE SEQUENCE</scope>
    <source>
        <strain evidence="2">NBRC 12920</strain>
    </source>
</reference>
<gene>
    <name evidence="2" type="ORF">Sviol_07410</name>
</gene>
<dbReference type="Proteomes" id="UP001050808">
    <property type="component" value="Unassembled WGS sequence"/>
</dbReference>
<evidence type="ECO:0000313" key="3">
    <source>
        <dbReference type="Proteomes" id="UP001050808"/>
    </source>
</evidence>
<proteinExistence type="predicted"/>
<name>A0ABQ3QGF8_9ACTN</name>
<organism evidence="2 3">
    <name type="scientific">Streptomyces violascens</name>
    <dbReference type="NCBI Taxonomy" id="67381"/>
    <lineage>
        <taxon>Bacteria</taxon>
        <taxon>Bacillati</taxon>
        <taxon>Actinomycetota</taxon>
        <taxon>Actinomycetes</taxon>
        <taxon>Kitasatosporales</taxon>
        <taxon>Streptomycetaceae</taxon>
        <taxon>Streptomyces</taxon>
    </lineage>
</organism>
<keyword evidence="3" id="KW-1185">Reference proteome</keyword>
<dbReference type="RefSeq" id="WP_189960314.1">
    <property type="nucleotide sequence ID" value="NZ_BMUA01000001.1"/>
</dbReference>
<comment type="caution">
    <text evidence="2">The sequence shown here is derived from an EMBL/GenBank/DDBJ whole genome shotgun (WGS) entry which is preliminary data.</text>
</comment>
<feature type="region of interest" description="Disordered" evidence="1">
    <location>
        <begin position="87"/>
        <end position="116"/>
    </location>
</feature>
<sequence length="116" mass="12576">MSGFATHRQRVHDGGLTARARHASLRTCAVMSAPYGFRATYHHLCRSAGVPAVLESDPQSLVRAVEELYAARQLCLADEAAYAARRRGEKAAGRRGVPTDYDRRGRRLGPGGSLAL</sequence>
<dbReference type="EMBL" id="BNDY01000002">
    <property type="protein sequence ID" value="GHI36333.1"/>
    <property type="molecule type" value="Genomic_DNA"/>
</dbReference>
<evidence type="ECO:0000256" key="1">
    <source>
        <dbReference type="SAM" id="MobiDB-lite"/>
    </source>
</evidence>
<accession>A0ABQ3QGF8</accession>
<evidence type="ECO:0000313" key="2">
    <source>
        <dbReference type="EMBL" id="GHI36333.1"/>
    </source>
</evidence>